<sequence>MAFLRSLRGSLFLSAALVPWAMTAHAQAQPTLKISHIDTFSGPTASTGVTVSKTLLYAVDLINERGGVLGRKLEVVPMDNAGDPAKAVSMLSATVDQKINFMVQAGNSGIAGALQGAVEKHNARNPDARVLYLNYGSALPELTGEKCSFWMFRFEAHQLMKMYAIADYVKKNPQIKKIYLINQDYAFGRQVSADARAIIGKARPDVQFVGDDFHPFGKVKDFSPYVLKIKQSGADTVLTGNWGNDLSLLVRASKESGSNARYMTYYGGLFGVPTSIGAAGEDTVFQISSWHPNVPVEDKQPALEKYQKDFKAKYGEDLYYTSILVQMDMLARAIQKVGNTTDLVKIAQALEGMEYDSPFGKIQMRKEDHQATHPLYINQLVKGVKYDAEGLGMGWKTVAKVPGPVTELPVNCQMNRPS</sequence>
<feature type="chain" id="PRO_5021433347" evidence="5">
    <location>
        <begin position="27"/>
        <end position="418"/>
    </location>
</feature>
<evidence type="ECO:0000256" key="2">
    <source>
        <dbReference type="ARBA" id="ARBA00022448"/>
    </source>
</evidence>
<dbReference type="RefSeq" id="WP_140845062.1">
    <property type="nucleotide sequence ID" value="NZ_RCZI01000009.1"/>
</dbReference>
<dbReference type="Proteomes" id="UP000319212">
    <property type="component" value="Unassembled WGS sequence"/>
</dbReference>
<reference evidence="7 8" key="1">
    <citation type="journal article" date="2019" name="Environ. Microbiol.">
        <title>Species interactions and distinct microbial communities in high Arctic permafrost affected cryosols are associated with the CH4 and CO2 gas fluxes.</title>
        <authorList>
            <person name="Altshuler I."/>
            <person name="Hamel J."/>
            <person name="Turney S."/>
            <person name="Magnuson E."/>
            <person name="Levesque R."/>
            <person name="Greer C."/>
            <person name="Whyte L.G."/>
        </authorList>
    </citation>
    <scope>NUCLEOTIDE SEQUENCE [LARGE SCALE GENOMIC DNA]</scope>
    <source>
        <strain evidence="7 8">S06.C</strain>
    </source>
</reference>
<keyword evidence="4" id="KW-0029">Amino-acid transport</keyword>
<evidence type="ECO:0000259" key="6">
    <source>
        <dbReference type="Pfam" id="PF13458"/>
    </source>
</evidence>
<evidence type="ECO:0000256" key="5">
    <source>
        <dbReference type="SAM" id="SignalP"/>
    </source>
</evidence>
<dbReference type="Gene3D" id="3.40.50.2300">
    <property type="match status" value="2"/>
</dbReference>
<proteinExistence type="inferred from homology"/>
<feature type="signal peptide" evidence="5">
    <location>
        <begin position="1"/>
        <end position="26"/>
    </location>
</feature>
<evidence type="ECO:0000256" key="4">
    <source>
        <dbReference type="ARBA" id="ARBA00022970"/>
    </source>
</evidence>
<evidence type="ECO:0000313" key="8">
    <source>
        <dbReference type="Proteomes" id="UP000319212"/>
    </source>
</evidence>
<dbReference type="SUPFAM" id="SSF53822">
    <property type="entry name" value="Periplasmic binding protein-like I"/>
    <property type="match status" value="1"/>
</dbReference>
<evidence type="ECO:0000256" key="3">
    <source>
        <dbReference type="ARBA" id="ARBA00022729"/>
    </source>
</evidence>
<dbReference type="InterPro" id="IPR028081">
    <property type="entry name" value="Leu-bd"/>
</dbReference>
<evidence type="ECO:0000313" key="7">
    <source>
        <dbReference type="EMBL" id="TPG23554.1"/>
    </source>
</evidence>
<dbReference type="AlphaFoldDB" id="A0A502DEV6"/>
<dbReference type="Pfam" id="PF13458">
    <property type="entry name" value="Peripla_BP_6"/>
    <property type="match status" value="1"/>
</dbReference>
<dbReference type="GO" id="GO:0006865">
    <property type="term" value="P:amino acid transport"/>
    <property type="evidence" value="ECO:0007669"/>
    <property type="project" value="UniProtKB-KW"/>
</dbReference>
<dbReference type="InterPro" id="IPR028082">
    <property type="entry name" value="Peripla_BP_I"/>
</dbReference>
<dbReference type="InterPro" id="IPR051010">
    <property type="entry name" value="BCAA_transport"/>
</dbReference>
<accession>A0A502DEV6</accession>
<dbReference type="CDD" id="cd06329">
    <property type="entry name" value="PBP1_SBP-like"/>
    <property type="match status" value="1"/>
</dbReference>
<comment type="caution">
    <text evidence="7">The sequence shown here is derived from an EMBL/GenBank/DDBJ whole genome shotgun (WGS) entry which is preliminary data.</text>
</comment>
<keyword evidence="2" id="KW-0813">Transport</keyword>
<name>A0A502DEV6_9BURK</name>
<evidence type="ECO:0000256" key="1">
    <source>
        <dbReference type="ARBA" id="ARBA00010062"/>
    </source>
</evidence>
<keyword evidence="3 5" id="KW-0732">Signal</keyword>
<comment type="similarity">
    <text evidence="1">Belongs to the leucine-binding protein family.</text>
</comment>
<dbReference type="EMBL" id="RCZI01000009">
    <property type="protein sequence ID" value="TPG23554.1"/>
    <property type="molecule type" value="Genomic_DNA"/>
</dbReference>
<feature type="domain" description="Leucine-binding protein" evidence="6">
    <location>
        <begin position="31"/>
        <end position="382"/>
    </location>
</feature>
<dbReference type="PANTHER" id="PTHR30483">
    <property type="entry name" value="LEUCINE-SPECIFIC-BINDING PROTEIN"/>
    <property type="match status" value="1"/>
</dbReference>
<gene>
    <name evidence="7" type="ORF">EAH82_20330</name>
</gene>
<organism evidence="7 8">
    <name type="scientific">Variovorax guangxiensis</name>
    <dbReference type="NCBI Taxonomy" id="1775474"/>
    <lineage>
        <taxon>Bacteria</taxon>
        <taxon>Pseudomonadati</taxon>
        <taxon>Pseudomonadota</taxon>
        <taxon>Betaproteobacteria</taxon>
        <taxon>Burkholderiales</taxon>
        <taxon>Comamonadaceae</taxon>
        <taxon>Variovorax</taxon>
    </lineage>
</organism>
<dbReference type="PRINTS" id="PR00337">
    <property type="entry name" value="LEUILEVALBP"/>
</dbReference>
<dbReference type="InterPro" id="IPR000709">
    <property type="entry name" value="Leu_Ile_Val-bd"/>
</dbReference>
<dbReference type="PANTHER" id="PTHR30483:SF37">
    <property type="entry name" value="ABC TRANSPORTER SUBSTRATE-BINDING PROTEIN"/>
    <property type="match status" value="1"/>
</dbReference>
<protein>
    <submittedName>
        <fullName evidence="7">Branched-chain amino acid ABC transporter substrate-binding protein</fullName>
    </submittedName>
</protein>
<dbReference type="OrthoDB" id="5289062at2"/>